<comment type="caution">
    <text evidence="10">The sequence shown here is derived from an EMBL/GenBank/DDBJ whole genome shotgun (WGS) entry which is preliminary data.</text>
</comment>
<keyword evidence="3 8" id="KW-0813">Transport</keyword>
<feature type="transmembrane region" description="Helical" evidence="8">
    <location>
        <begin position="215"/>
        <end position="236"/>
    </location>
</feature>
<evidence type="ECO:0000259" key="9">
    <source>
        <dbReference type="PROSITE" id="PS50850"/>
    </source>
</evidence>
<feature type="transmembrane region" description="Helical" evidence="8">
    <location>
        <begin position="107"/>
        <end position="128"/>
    </location>
</feature>
<dbReference type="Pfam" id="PF07690">
    <property type="entry name" value="MFS_1"/>
    <property type="match status" value="1"/>
</dbReference>
<dbReference type="InterPro" id="IPR036259">
    <property type="entry name" value="MFS_trans_sf"/>
</dbReference>
<dbReference type="PANTHER" id="PTHR42718">
    <property type="entry name" value="MAJOR FACILITATOR SUPERFAMILY MULTIDRUG TRANSPORTER MFSC"/>
    <property type="match status" value="1"/>
</dbReference>
<evidence type="ECO:0000313" key="10">
    <source>
        <dbReference type="EMBL" id="GMR28713.1"/>
    </source>
</evidence>
<reference evidence="11" key="1">
    <citation type="submission" date="2023-07" db="EMBL/GenBank/DDBJ databases">
        <title>Genome sequence of Stenotrophomonas sp. Alg010 isolated from Sargassum waste.</title>
        <authorList>
            <person name="Mohapatra"/>
            <person name="B.R."/>
        </authorList>
    </citation>
    <scope>NUCLEOTIDE SEQUENCE [LARGE SCALE GENOMIC DNA]</scope>
    <source>
        <strain evidence="11">Alg010</strain>
    </source>
</reference>
<keyword evidence="7 8" id="KW-0472">Membrane</keyword>
<evidence type="ECO:0000256" key="6">
    <source>
        <dbReference type="ARBA" id="ARBA00022989"/>
    </source>
</evidence>
<comment type="subcellular location">
    <subcellularLocation>
        <location evidence="8">Cell inner membrane</location>
        <topology evidence="8">Multi-pass membrane protein</topology>
    </subcellularLocation>
    <subcellularLocation>
        <location evidence="1">Cell membrane</location>
        <topology evidence="1">Multi-pass membrane protein</topology>
    </subcellularLocation>
</comment>
<dbReference type="Proteomes" id="UP001306668">
    <property type="component" value="Unassembled WGS sequence"/>
</dbReference>
<comment type="similarity">
    <text evidence="2 8">Belongs to the major facilitator superfamily. Bcr/CmlA family.</text>
</comment>
<feature type="transmembrane region" description="Helical" evidence="8">
    <location>
        <begin position="281"/>
        <end position="300"/>
    </location>
</feature>
<feature type="transmembrane region" description="Helical" evidence="8">
    <location>
        <begin position="248"/>
        <end position="269"/>
    </location>
</feature>
<feature type="transmembrane region" description="Helical" evidence="8">
    <location>
        <begin position="140"/>
        <end position="161"/>
    </location>
</feature>
<keyword evidence="11" id="KW-1185">Reference proteome</keyword>
<name>A0ABQ6QGK0_9GAMM</name>
<gene>
    <name evidence="10" type="primary">cml</name>
    <name evidence="10" type="ORF">STENOSP10_29340</name>
</gene>
<keyword evidence="5 8" id="KW-0812">Transmembrane</keyword>
<keyword evidence="8" id="KW-0997">Cell inner membrane</keyword>
<evidence type="ECO:0000313" key="11">
    <source>
        <dbReference type="Proteomes" id="UP001306668"/>
    </source>
</evidence>
<keyword evidence="4" id="KW-1003">Cell membrane</keyword>
<evidence type="ECO:0000256" key="3">
    <source>
        <dbReference type="ARBA" id="ARBA00022448"/>
    </source>
</evidence>
<evidence type="ECO:0000256" key="4">
    <source>
        <dbReference type="ARBA" id="ARBA00022475"/>
    </source>
</evidence>
<sequence length="395" mass="41623">MFNRQAPRWAHTLPSAIALMAPFDLLASLAMDIYLPVVPLMPGALGTLPARVQLTLSIYLLVLGVGQLLFGPLSDRIGRRPVLLLGALLFTVASFALALSSNSGFFLAWRTVQAIGASAALVATFATVRDVYADAPQGASLYGLFASMLAFVPALGPMLGALVAAAAGWRAIFVLLGVLGLVAGLRAQRLWQETRPAGRRDAGPALQKILRSGAFWVYTLGFSAAMGTFFVFFSIAPRVLVERMQYSQITFSLAFATVALVMILMSRMAKTFIARWAVPGTFVRGLCVMVAGVLLMALAAELPLSFASVVLPMWGIAVGLVMVVSVAANGALSEFADASGTAVALYYAMQSLIVACFGTLATVLLPGDTVWPLVAYGLLLPVASLVAAAMLRGCR</sequence>
<dbReference type="NCBIfam" id="NF033134">
    <property type="entry name" value="cmlA_floR"/>
    <property type="match status" value="1"/>
</dbReference>
<dbReference type="InterPro" id="IPR020846">
    <property type="entry name" value="MFS_dom"/>
</dbReference>
<organism evidence="10 11">
    <name type="scientific">Stenotrophomonas sepilia</name>
    <dbReference type="NCBI Taxonomy" id="2860290"/>
    <lineage>
        <taxon>Bacteria</taxon>
        <taxon>Pseudomonadati</taxon>
        <taxon>Pseudomonadota</taxon>
        <taxon>Gammaproteobacteria</taxon>
        <taxon>Lysobacterales</taxon>
        <taxon>Lysobacteraceae</taxon>
        <taxon>Stenotrophomonas</taxon>
        <taxon>Stenotrophomonas maltophilia group</taxon>
    </lineage>
</organism>
<proteinExistence type="inferred from homology"/>
<dbReference type="InterPro" id="IPR011701">
    <property type="entry name" value="MFS"/>
</dbReference>
<feature type="transmembrane region" description="Helical" evidence="8">
    <location>
        <begin position="51"/>
        <end position="70"/>
    </location>
</feature>
<evidence type="ECO:0000256" key="8">
    <source>
        <dbReference type="RuleBase" id="RU365088"/>
    </source>
</evidence>
<feature type="transmembrane region" description="Helical" evidence="8">
    <location>
        <begin position="167"/>
        <end position="185"/>
    </location>
</feature>
<dbReference type="RefSeq" id="WP_338167944.1">
    <property type="nucleotide sequence ID" value="NZ_BTRJ01000033.1"/>
</dbReference>
<feature type="transmembrane region" description="Helical" evidence="8">
    <location>
        <begin position="12"/>
        <end position="31"/>
    </location>
</feature>
<keyword evidence="6 8" id="KW-1133">Transmembrane helix</keyword>
<evidence type="ECO:0000256" key="2">
    <source>
        <dbReference type="ARBA" id="ARBA00006236"/>
    </source>
</evidence>
<feature type="transmembrane region" description="Helical" evidence="8">
    <location>
        <begin position="82"/>
        <end position="101"/>
    </location>
</feature>
<evidence type="ECO:0000256" key="5">
    <source>
        <dbReference type="ARBA" id="ARBA00022692"/>
    </source>
</evidence>
<evidence type="ECO:0000256" key="7">
    <source>
        <dbReference type="ARBA" id="ARBA00023136"/>
    </source>
</evidence>
<accession>A0ABQ6QGK0</accession>
<feature type="transmembrane region" description="Helical" evidence="8">
    <location>
        <begin position="306"/>
        <end position="332"/>
    </location>
</feature>
<dbReference type="PANTHER" id="PTHR42718:SF9">
    <property type="entry name" value="MAJOR FACILITATOR SUPERFAMILY MULTIDRUG TRANSPORTER MFSC"/>
    <property type="match status" value="1"/>
</dbReference>
<evidence type="ECO:0000256" key="1">
    <source>
        <dbReference type="ARBA" id="ARBA00004651"/>
    </source>
</evidence>
<feature type="transmembrane region" description="Helical" evidence="8">
    <location>
        <begin position="370"/>
        <end position="391"/>
    </location>
</feature>
<dbReference type="SUPFAM" id="SSF103473">
    <property type="entry name" value="MFS general substrate transporter"/>
    <property type="match status" value="1"/>
</dbReference>
<protein>
    <recommendedName>
        <fullName evidence="8">Bcr/CflA family efflux transporter</fullName>
    </recommendedName>
</protein>
<feature type="domain" description="Major facilitator superfamily (MFS) profile" evidence="9">
    <location>
        <begin position="16"/>
        <end position="395"/>
    </location>
</feature>
<dbReference type="EMBL" id="BTRJ01000033">
    <property type="protein sequence ID" value="GMR28713.1"/>
    <property type="molecule type" value="Genomic_DNA"/>
</dbReference>
<dbReference type="Gene3D" id="1.20.1720.10">
    <property type="entry name" value="Multidrug resistance protein D"/>
    <property type="match status" value="1"/>
</dbReference>
<dbReference type="NCBIfam" id="TIGR00710">
    <property type="entry name" value="efflux_Bcr_CflA"/>
    <property type="match status" value="1"/>
</dbReference>
<dbReference type="InterPro" id="IPR004812">
    <property type="entry name" value="Efflux_drug-R_Bcr/CmlA"/>
</dbReference>
<feature type="transmembrane region" description="Helical" evidence="8">
    <location>
        <begin position="344"/>
        <end position="364"/>
    </location>
</feature>
<dbReference type="PROSITE" id="PS50850">
    <property type="entry name" value="MFS"/>
    <property type="match status" value="1"/>
</dbReference>